<dbReference type="EMBL" id="UINC01032791">
    <property type="protein sequence ID" value="SVB21024.1"/>
    <property type="molecule type" value="Genomic_DNA"/>
</dbReference>
<organism evidence="1">
    <name type="scientific">marine metagenome</name>
    <dbReference type="NCBI Taxonomy" id="408172"/>
    <lineage>
        <taxon>unclassified sequences</taxon>
        <taxon>metagenomes</taxon>
        <taxon>ecological metagenomes</taxon>
    </lineage>
</organism>
<sequence>MTKRERARITELKTLHASDGFDPAYEIHRISERANQRQEQADCVYRLFGISRWVDAMTRTA</sequence>
<reference evidence="1" key="1">
    <citation type="submission" date="2018-05" db="EMBL/GenBank/DDBJ databases">
        <authorList>
            <person name="Lanie J.A."/>
            <person name="Ng W.-L."/>
            <person name="Kazmierczak K.M."/>
            <person name="Andrzejewski T.M."/>
            <person name="Davidsen T.M."/>
            <person name="Wayne K.J."/>
            <person name="Tettelin H."/>
            <person name="Glass J.I."/>
            <person name="Rusch D."/>
            <person name="Podicherti R."/>
            <person name="Tsui H.-C.T."/>
            <person name="Winkler M.E."/>
        </authorList>
    </citation>
    <scope>NUCLEOTIDE SEQUENCE</scope>
</reference>
<evidence type="ECO:0000313" key="1">
    <source>
        <dbReference type="EMBL" id="SVB21024.1"/>
    </source>
</evidence>
<proteinExistence type="predicted"/>
<accession>A0A382C563</accession>
<protein>
    <submittedName>
        <fullName evidence="1">Uncharacterized protein</fullName>
    </submittedName>
</protein>
<gene>
    <name evidence="1" type="ORF">METZ01_LOCUS173878</name>
</gene>
<dbReference type="AlphaFoldDB" id="A0A382C563"/>
<name>A0A382C563_9ZZZZ</name>